<protein>
    <submittedName>
        <fullName evidence="1">Putative replicase protein</fullName>
    </submittedName>
</protein>
<dbReference type="KEGG" id="vg:37620349"/>
<evidence type="ECO:0000313" key="2">
    <source>
        <dbReference type="Proteomes" id="UP000174903"/>
    </source>
</evidence>
<accession>A0A0A1ENW6</accession>
<dbReference type="Proteomes" id="UP000174903">
    <property type="component" value="Segment"/>
</dbReference>
<dbReference type="Gene3D" id="3.40.1310.20">
    <property type="match status" value="1"/>
</dbReference>
<dbReference type="EMBL" id="KM573774">
    <property type="protein sequence ID" value="AIY31256.1"/>
    <property type="molecule type" value="Genomic_DNA"/>
</dbReference>
<keyword evidence="2" id="KW-1185">Reference proteome</keyword>
<dbReference type="GeneID" id="37620349"/>
<sequence length="265" mass="31471">MTNPTWFCGTIWKDKYSGSKEQLAEWFRLHHAKEGVIGEEISPTSGKIHYQFRIHLDRGETLKGWQELIKAVGHVEVCQEKKFTDYEKKDGNWIEWPESYLGKFKEMPLLFWQEQLLEQWNEQDDRQILFVKDVKGGNGKSTFGKIMEARGLEEVCPVCSDDYNDYTSFCLEYPAKGYIFDIPRASSIKRRTALWSGIEQIKNGLLYEKRYKPRKVWIEPPKVIVFTNEDEPPWDLLSLDRWRVFDVEQYVNPITYNIRSHWEVD</sequence>
<gene>
    <name evidence="1" type="primary">rep</name>
</gene>
<reference evidence="1 2" key="1">
    <citation type="journal article" date="2014" name="Virology">
        <title>Metagenomic analysis of viromes of dromedary camel fecal samples reveals large number and high diversity of circoviruses and picobirnaviruses.</title>
        <authorList>
            <person name="Woo P.C.Y."/>
            <person name="Lau S.K.P."/>
            <person name="Teng J.L.L."/>
            <person name="Tsang A.K.L."/>
            <person name="Joseph M."/>
            <person name="Wong E.Y.M."/>
            <person name="Tang Y."/>
            <person name="Sivakumar S."/>
            <person name="Bai R."/>
            <person name="Wernery R."/>
            <person name="Wernery U."/>
            <person name="Yuen K.-Y."/>
        </authorList>
    </citation>
    <scope>NUCLEOTIDE SEQUENCE [LARGE SCALE GENOMIC DNA]</scope>
    <source>
        <strain evidence="1">DcSCV_c1330</strain>
    </source>
</reference>
<organism evidence="1 2">
    <name type="scientific">Camel associated drosmacovirus 2</name>
    <dbReference type="NCBI Taxonomy" id="2169877"/>
    <lineage>
        <taxon>Viruses</taxon>
        <taxon>Monodnaviria</taxon>
        <taxon>Shotokuvirae</taxon>
        <taxon>Cressdnaviricota</taxon>
        <taxon>Arfiviricetes</taxon>
        <taxon>Cremevirales</taxon>
        <taxon>Smacoviridae</taxon>
        <taxon>Drosmacovirus</taxon>
        <taxon>Drosmacovirus camas2</taxon>
    </lineage>
</organism>
<proteinExistence type="predicted"/>
<dbReference type="RefSeq" id="YP_009508834.1">
    <property type="nucleotide sequence ID" value="NC_039058.1"/>
</dbReference>
<evidence type="ECO:0000313" key="1">
    <source>
        <dbReference type="EMBL" id="AIY31256.1"/>
    </source>
</evidence>
<name>A0A0A1ENW6_9VIRU</name>